<gene>
    <name evidence="2" type="ORF">E5288_WYG016494</name>
</gene>
<keyword evidence="3" id="KW-1185">Reference proteome</keyword>
<name>A0A6B0R9J4_9CETA</name>
<organism evidence="2 3">
    <name type="scientific">Bos mutus</name>
    <name type="common">wild yak</name>
    <dbReference type="NCBI Taxonomy" id="72004"/>
    <lineage>
        <taxon>Eukaryota</taxon>
        <taxon>Metazoa</taxon>
        <taxon>Chordata</taxon>
        <taxon>Craniata</taxon>
        <taxon>Vertebrata</taxon>
        <taxon>Euteleostomi</taxon>
        <taxon>Mammalia</taxon>
        <taxon>Eutheria</taxon>
        <taxon>Laurasiatheria</taxon>
        <taxon>Artiodactyla</taxon>
        <taxon>Ruminantia</taxon>
        <taxon>Pecora</taxon>
        <taxon>Bovidae</taxon>
        <taxon>Bovinae</taxon>
        <taxon>Bos</taxon>
    </lineage>
</organism>
<comment type="caution">
    <text evidence="2">The sequence shown here is derived from an EMBL/GenBank/DDBJ whole genome shotgun (WGS) entry which is preliminary data.</text>
</comment>
<protein>
    <submittedName>
        <fullName evidence="2">Uncharacterized protein</fullName>
    </submittedName>
</protein>
<proteinExistence type="predicted"/>
<feature type="region of interest" description="Disordered" evidence="1">
    <location>
        <begin position="1"/>
        <end position="56"/>
    </location>
</feature>
<dbReference type="AlphaFoldDB" id="A0A6B0R9J4"/>
<dbReference type="EMBL" id="VBQZ03000028">
    <property type="protein sequence ID" value="MXQ85691.1"/>
    <property type="molecule type" value="Genomic_DNA"/>
</dbReference>
<dbReference type="Proteomes" id="UP000322234">
    <property type="component" value="Unassembled WGS sequence"/>
</dbReference>
<feature type="compositionally biased region" description="Basic and acidic residues" evidence="1">
    <location>
        <begin position="38"/>
        <end position="55"/>
    </location>
</feature>
<evidence type="ECO:0000313" key="3">
    <source>
        <dbReference type="Proteomes" id="UP000322234"/>
    </source>
</evidence>
<accession>A0A6B0R9J4</accession>
<evidence type="ECO:0000256" key="1">
    <source>
        <dbReference type="SAM" id="MobiDB-lite"/>
    </source>
</evidence>
<reference evidence="2" key="1">
    <citation type="submission" date="2019-10" db="EMBL/GenBank/DDBJ databases">
        <title>The sequence and de novo assembly of the wild yak genome.</title>
        <authorList>
            <person name="Liu Y."/>
        </authorList>
    </citation>
    <scope>NUCLEOTIDE SEQUENCE [LARGE SCALE GENOMIC DNA]</scope>
    <source>
        <strain evidence="2">WY2019</strain>
    </source>
</reference>
<feature type="compositionally biased region" description="Polar residues" evidence="1">
    <location>
        <begin position="1"/>
        <end position="17"/>
    </location>
</feature>
<evidence type="ECO:0000313" key="2">
    <source>
        <dbReference type="EMBL" id="MXQ85691.1"/>
    </source>
</evidence>
<sequence>MGQRESQGTGEPTSAIHSPSAFDIPVKEPHQGTTGKKGSQEKDGEQEKGEKEETQKFLLTTFERPRVNRIWSPGKA</sequence>